<dbReference type="InterPro" id="IPR005564">
    <property type="entry name" value="Major_capsid_GpE"/>
</dbReference>
<proteinExistence type="predicted"/>
<sequence>MPNITDHSDLQQATLQSFVENVEPQRTRRLESVFPTEQTFDINVVYDIIEKTGIKAASIIGFDSGTPLRDKGSIKQAMAKLTKIAHAYNYTEEEMYKYLNPRSTSEVDALIRDVLISVGDLKEGVEETKELIRAGMVYRGEFDYEDPKTNVRIKFDLDLDDNNKITAGDFSREDVNPLEVLQEQMETYKDNNRQKAPAYMVMTSKTLAKIKRNSNVVFEIYGKETGRRLVKDSDLLEMFSELKLPTLDIEDGQVTIDGIEGDITKQLLEDDKVVMHADKLGKTLVGPAADNNFAIGLYAVSVVSQDPVGEKTIVGEVAMPVLQDLKGISILTANEEADETP</sequence>
<accession>A0ABS6GT57</accession>
<dbReference type="RefSeq" id="WP_216683188.1">
    <property type="nucleotide sequence ID" value="NZ_JAHLZN010000001.1"/>
</dbReference>
<comment type="caution">
    <text evidence="1">The sequence shown here is derived from an EMBL/GenBank/DDBJ whole genome shotgun (WGS) entry which is preliminary data.</text>
</comment>
<reference evidence="1 2" key="1">
    <citation type="submission" date="2021-06" db="EMBL/GenBank/DDBJ databases">
        <title>Staphylococcus lentus K169 genome sequencing.</title>
        <authorList>
            <person name="Sundareshan S."/>
            <person name="Akhila D.S."/>
            <person name="Prachi D."/>
            <person name="Sivakumar R."/>
            <person name="Rajendhran J."/>
            <person name="Isloor S."/>
            <person name="Hegde N.R."/>
        </authorList>
    </citation>
    <scope>NUCLEOTIDE SEQUENCE [LARGE SCALE GENOMIC DNA]</scope>
    <source>
        <strain evidence="1 2">K169</strain>
    </source>
</reference>
<gene>
    <name evidence="1" type="ORF">KQ656_01155</name>
</gene>
<name>A0ABS6GT57_MAMLE</name>
<dbReference type="Pfam" id="PF03864">
    <property type="entry name" value="Phage_cap_E"/>
    <property type="match status" value="1"/>
</dbReference>
<keyword evidence="2" id="KW-1185">Reference proteome</keyword>
<dbReference type="EMBL" id="JAHLZN010000001">
    <property type="protein sequence ID" value="MBU6112542.1"/>
    <property type="molecule type" value="Genomic_DNA"/>
</dbReference>
<evidence type="ECO:0000313" key="2">
    <source>
        <dbReference type="Proteomes" id="UP000770161"/>
    </source>
</evidence>
<protein>
    <submittedName>
        <fullName evidence="1">Major capsid protein</fullName>
    </submittedName>
</protein>
<organism evidence="1 2">
    <name type="scientific">Mammaliicoccus lentus</name>
    <name type="common">Staphylococcus lentus</name>
    <dbReference type="NCBI Taxonomy" id="42858"/>
    <lineage>
        <taxon>Bacteria</taxon>
        <taxon>Bacillati</taxon>
        <taxon>Bacillota</taxon>
        <taxon>Bacilli</taxon>
        <taxon>Bacillales</taxon>
        <taxon>Staphylococcaceae</taxon>
        <taxon>Mammaliicoccus</taxon>
    </lineage>
</organism>
<dbReference type="Proteomes" id="UP000770161">
    <property type="component" value="Unassembled WGS sequence"/>
</dbReference>
<evidence type="ECO:0000313" key="1">
    <source>
        <dbReference type="EMBL" id="MBU6112542.1"/>
    </source>
</evidence>